<dbReference type="EMBL" id="UGTW01000001">
    <property type="protein sequence ID" value="SUC16838.1"/>
    <property type="molecule type" value="Genomic_DNA"/>
</dbReference>
<evidence type="ECO:0000313" key="5">
    <source>
        <dbReference type="Proteomes" id="UP000254331"/>
    </source>
</evidence>
<dbReference type="Pfam" id="PF20232">
    <property type="entry name" value="T6SS_FHA_C"/>
    <property type="match status" value="1"/>
</dbReference>
<reference evidence="4 5" key="1">
    <citation type="submission" date="2018-06" db="EMBL/GenBank/DDBJ databases">
        <authorList>
            <consortium name="Pathogen Informatics"/>
            <person name="Doyle S."/>
        </authorList>
    </citation>
    <scope>NUCLEOTIDE SEQUENCE [LARGE SCALE GENOMIC DNA]</scope>
    <source>
        <strain evidence="4 5">NCTC10376</strain>
    </source>
</reference>
<dbReference type="InterPro" id="IPR000253">
    <property type="entry name" value="FHA_dom"/>
</dbReference>
<evidence type="ECO:0000313" key="4">
    <source>
        <dbReference type="EMBL" id="SUC16838.1"/>
    </source>
</evidence>
<evidence type="ECO:0000259" key="2">
    <source>
        <dbReference type="Pfam" id="PF00498"/>
    </source>
</evidence>
<dbReference type="RefSeq" id="WP_115370713.1">
    <property type="nucleotide sequence ID" value="NZ_UGTW01000001.1"/>
</dbReference>
<dbReference type="SUPFAM" id="SSF49879">
    <property type="entry name" value="SMAD/FHA domain"/>
    <property type="match status" value="1"/>
</dbReference>
<dbReference type="InterPro" id="IPR046883">
    <property type="entry name" value="T6SS_FHA_C"/>
</dbReference>
<evidence type="ECO:0000259" key="3">
    <source>
        <dbReference type="Pfam" id="PF20232"/>
    </source>
</evidence>
<feature type="region of interest" description="Disordered" evidence="1">
    <location>
        <begin position="139"/>
        <end position="160"/>
    </location>
</feature>
<sequence>MDNYLPTISFRLINSELLESGYVPNSQFTQLGGTIGSNKQSHWVIQDTQSSIAPTQCAIVWQDKQFCLKTLSEPIYINNALIPIHIGAVCLSQNDQVKIGQLVLSVNINLTQNNKPDLMAMTPQSLIETDDNPLDPLLQKNSPSVHKTESHMPLAPTVSGSMTHDPLKALESESLELIQSSSSNTHHYSLSSPRSDNQGDLMVQEFMDLPEITSQDNETNADVDYVAINPLMKGLGVHLNLKSTQQANDFLIELGKTTQSAIKGLLALQQQENLQDKQLRPIEDNPLRLNNEYDSVMRLMFTDERSPVHLSAPSAVAESLHNVQLHYHANQEAISAALATLLDAFSPEHLLKRFSHYRRSYDNNSNDSAWAWNMYTNYYNELASSRQQGFEKLFYEVYIHAYDRALRKGLDEV</sequence>
<proteinExistence type="predicted"/>
<dbReference type="AlphaFoldDB" id="A0A379FB48"/>
<dbReference type="InterPro" id="IPR017735">
    <property type="entry name" value="T6SS_FHA"/>
</dbReference>
<dbReference type="Pfam" id="PF00498">
    <property type="entry name" value="FHA"/>
    <property type="match status" value="1"/>
</dbReference>
<gene>
    <name evidence="4" type="primary">tssF</name>
    <name evidence="4" type="ORF">NCTC10376_02753</name>
</gene>
<dbReference type="NCBIfam" id="TIGR03354">
    <property type="entry name" value="VI_FHA"/>
    <property type="match status" value="1"/>
</dbReference>
<name>A0A379FB48_PROVU</name>
<protein>
    <submittedName>
        <fullName evidence="4">TssF</fullName>
    </submittedName>
</protein>
<dbReference type="InterPro" id="IPR008984">
    <property type="entry name" value="SMAD_FHA_dom_sf"/>
</dbReference>
<feature type="domain" description="Type VI secretion system FHA" evidence="3">
    <location>
        <begin position="233"/>
        <end position="404"/>
    </location>
</feature>
<evidence type="ECO:0000256" key="1">
    <source>
        <dbReference type="SAM" id="MobiDB-lite"/>
    </source>
</evidence>
<feature type="domain" description="FHA" evidence="2">
    <location>
        <begin position="34"/>
        <end position="100"/>
    </location>
</feature>
<organism evidence="4 5">
    <name type="scientific">Proteus vulgaris</name>
    <dbReference type="NCBI Taxonomy" id="585"/>
    <lineage>
        <taxon>Bacteria</taxon>
        <taxon>Pseudomonadati</taxon>
        <taxon>Pseudomonadota</taxon>
        <taxon>Gammaproteobacteria</taxon>
        <taxon>Enterobacterales</taxon>
        <taxon>Morganellaceae</taxon>
        <taxon>Proteus</taxon>
    </lineage>
</organism>
<dbReference type="Proteomes" id="UP000254331">
    <property type="component" value="Unassembled WGS sequence"/>
</dbReference>
<accession>A0A379FB48</accession>